<proteinExistence type="predicted"/>
<accession>A0A1M5EDG3</accession>
<name>A0A1M5EDG3_9BACT</name>
<evidence type="ECO:0000313" key="1">
    <source>
        <dbReference type="EMBL" id="SHF77279.1"/>
    </source>
</evidence>
<protein>
    <recommendedName>
        <fullName evidence="3">C1q domain-containing protein</fullName>
    </recommendedName>
</protein>
<organism evidence="1 2">
    <name type="scientific">Dysgonomonas macrotermitis</name>
    <dbReference type="NCBI Taxonomy" id="1346286"/>
    <lineage>
        <taxon>Bacteria</taxon>
        <taxon>Pseudomonadati</taxon>
        <taxon>Bacteroidota</taxon>
        <taxon>Bacteroidia</taxon>
        <taxon>Bacteroidales</taxon>
        <taxon>Dysgonomonadaceae</taxon>
        <taxon>Dysgonomonas</taxon>
    </lineage>
</organism>
<gene>
    <name evidence="1" type="ORF">SAMN05444362_1103</name>
</gene>
<dbReference type="RefSeq" id="WP_062182161.1">
    <property type="nucleotide sequence ID" value="NZ_BBXL01000016.1"/>
</dbReference>
<dbReference type="EMBL" id="FQUC01000010">
    <property type="protein sequence ID" value="SHF77279.1"/>
    <property type="molecule type" value="Genomic_DNA"/>
</dbReference>
<dbReference type="OrthoDB" id="1001730at2"/>
<dbReference type="AlphaFoldDB" id="A0A1M5EDG3"/>
<keyword evidence="2" id="KW-1185">Reference proteome</keyword>
<evidence type="ECO:0000313" key="2">
    <source>
        <dbReference type="Proteomes" id="UP000184480"/>
    </source>
</evidence>
<evidence type="ECO:0008006" key="3">
    <source>
        <dbReference type="Google" id="ProtNLM"/>
    </source>
</evidence>
<dbReference type="Proteomes" id="UP000184480">
    <property type="component" value="Unassembled WGS sequence"/>
</dbReference>
<sequence>MIKYIIIGLFTMICYCVSYAQCIGINTRNMPTGMLVVVDGSGDNSLSPSGVEIQNDVVINARGNVGIGMHNPLAKLSIDKGNASYPIRIIDGYQEEGRMLTSDDSGNANWLSVAPSTGSIEAIISLPTQNIAYSNYTIPLTGSEFVVPTDGYYIYEVRWYGKYSTAPSSQAMTTSHFRLTLDNNIVDEYEAYMDITTETNDAVAFFTALATKAQKGQRLALINRLGFGPGNASGGYMQITDYGTGDPRTSKIIVKRLNMR</sequence>
<dbReference type="STRING" id="1346286.SAMN05444362_1103"/>
<reference evidence="2" key="1">
    <citation type="submission" date="2016-11" db="EMBL/GenBank/DDBJ databases">
        <authorList>
            <person name="Varghese N."/>
            <person name="Submissions S."/>
        </authorList>
    </citation>
    <scope>NUCLEOTIDE SEQUENCE [LARGE SCALE GENOMIC DNA]</scope>
    <source>
        <strain evidence="2">DSM 27370</strain>
    </source>
</reference>